<dbReference type="Pfam" id="PF02775">
    <property type="entry name" value="TPP_enzyme_C"/>
    <property type="match status" value="1"/>
</dbReference>
<dbReference type="GO" id="GO:0033980">
    <property type="term" value="F:phosphonopyruvate decarboxylase activity"/>
    <property type="evidence" value="ECO:0007669"/>
    <property type="project" value="UniProtKB-EC"/>
</dbReference>
<dbReference type="EMBL" id="CP048620">
    <property type="protein sequence ID" value="QPJ64471.1"/>
    <property type="molecule type" value="Genomic_DNA"/>
</dbReference>
<dbReference type="PANTHER" id="PTHR42818">
    <property type="entry name" value="SULFOPYRUVATE DECARBOXYLASE SUBUNIT ALPHA"/>
    <property type="match status" value="1"/>
</dbReference>
<dbReference type="PANTHER" id="PTHR42818:SF1">
    <property type="entry name" value="SULFOPYRUVATE DECARBOXYLASE"/>
    <property type="match status" value="1"/>
</dbReference>
<evidence type="ECO:0000313" key="6">
    <source>
        <dbReference type="EMBL" id="QPJ64471.1"/>
    </source>
</evidence>
<dbReference type="InterPro" id="IPR012001">
    <property type="entry name" value="Thiamin_PyroP_enz_TPP-bd_dom"/>
</dbReference>
<sequence length="373" mass="40299">MIDNKGFYDLLLEQKIDFFTGVPDSLLKDFCAWLTDNADSKSHIITANEGAAVGLGMGYHLATGKIPLVYMQNSGLGNSINPLLSLTDREVYSIPLLLLVGWRGEPGVKDEPQHVKQGKVMLPLMDAMELPCAVMGPDSDAEAILRKAGEHFKAHSSPYAILVQKGSFETHKLKNAVETDFPMNREQAIERLLRWMAPEDVVVSTTGMTSREVFEIREAEGQGHAKDFLTVGGMGHASQIALGVAMQKPGRRVYCIDGDGAALMHLGSLAINGLSQCDNFKHVLINNGAHDSVGGQPTAGFDVDFGAVARALGYATVLRENDPERLADALDALKNGAGPGILEIRVNKGARKDLGRPTTTPTQNKTAFMQFLS</sequence>
<dbReference type="EC" id="4.1.1.82" evidence="6"/>
<dbReference type="GO" id="GO:0000287">
    <property type="term" value="F:magnesium ion binding"/>
    <property type="evidence" value="ECO:0007669"/>
    <property type="project" value="InterPro"/>
</dbReference>
<evidence type="ECO:0000256" key="3">
    <source>
        <dbReference type="ARBA" id="ARBA00023239"/>
    </source>
</evidence>
<dbReference type="FunFam" id="3.40.50.970:FF:000100">
    <property type="entry name" value="Putative phosphonopyruvate decarboxylase"/>
    <property type="match status" value="1"/>
</dbReference>
<evidence type="ECO:0000256" key="2">
    <source>
        <dbReference type="ARBA" id="ARBA00023052"/>
    </source>
</evidence>
<dbReference type="Pfam" id="PF02776">
    <property type="entry name" value="TPP_enzyme_N"/>
    <property type="match status" value="1"/>
</dbReference>
<proteinExistence type="predicted"/>
<keyword evidence="2" id="KW-0786">Thiamine pyrophosphate</keyword>
<evidence type="ECO:0000313" key="7">
    <source>
        <dbReference type="Proteomes" id="UP000594464"/>
    </source>
</evidence>
<dbReference type="SUPFAM" id="SSF52518">
    <property type="entry name" value="Thiamin diphosphate-binding fold (THDP-binding)"/>
    <property type="match status" value="2"/>
</dbReference>
<organism evidence="6 7">
    <name type="scientific">Candidatus Nitrohelix vancouverensis</name>
    <dbReference type="NCBI Taxonomy" id="2705534"/>
    <lineage>
        <taxon>Bacteria</taxon>
        <taxon>Pseudomonadati</taxon>
        <taxon>Nitrospinota/Tectimicrobiota group</taxon>
        <taxon>Nitrospinota</taxon>
        <taxon>Nitrospinia</taxon>
        <taxon>Nitrospinales</taxon>
        <taxon>Nitrospinaceae</taxon>
        <taxon>Candidatus Nitrohelix</taxon>
    </lineage>
</organism>
<keyword evidence="6" id="KW-0670">Pyruvate</keyword>
<feature type="domain" description="Thiamine pyrophosphate enzyme TPP-binding" evidence="4">
    <location>
        <begin position="214"/>
        <end position="344"/>
    </location>
</feature>
<dbReference type="NCBIfam" id="TIGR03297">
    <property type="entry name" value="Ppyr-DeCO2ase"/>
    <property type="match status" value="1"/>
</dbReference>
<evidence type="ECO:0000259" key="4">
    <source>
        <dbReference type="Pfam" id="PF02775"/>
    </source>
</evidence>
<dbReference type="AlphaFoldDB" id="A0A7T0G2Q9"/>
<dbReference type="InterPro" id="IPR051818">
    <property type="entry name" value="TPP_dependent_decarboxylase"/>
</dbReference>
<protein>
    <submittedName>
        <fullName evidence="6">Phosphonopyruvate decarboxylase</fullName>
        <ecNumber evidence="6">4.1.1.82</ecNumber>
    </submittedName>
</protein>
<dbReference type="CDD" id="cd07035">
    <property type="entry name" value="TPP_PYR_POX_like"/>
    <property type="match status" value="1"/>
</dbReference>
<keyword evidence="3 6" id="KW-0456">Lyase</keyword>
<dbReference type="Gene3D" id="3.40.50.970">
    <property type="match status" value="2"/>
</dbReference>
<dbReference type="CDD" id="cd03371">
    <property type="entry name" value="TPP_PpyrDC"/>
    <property type="match status" value="1"/>
</dbReference>
<name>A0A7T0G2Q9_9BACT</name>
<dbReference type="GO" id="GO:0032923">
    <property type="term" value="P:organic phosphonate biosynthetic process"/>
    <property type="evidence" value="ECO:0007669"/>
    <property type="project" value="InterPro"/>
</dbReference>
<reference evidence="7" key="1">
    <citation type="submission" date="2020-02" db="EMBL/GenBank/DDBJ databases">
        <title>Genomic and physiological characterization of two novel Nitrospinaceae genera.</title>
        <authorList>
            <person name="Mueller A.J."/>
            <person name="Jung M.-Y."/>
            <person name="Strachan C.R."/>
            <person name="Herbold C.W."/>
            <person name="Kirkegaard R.H."/>
            <person name="Daims H."/>
        </authorList>
    </citation>
    <scope>NUCLEOTIDE SEQUENCE [LARGE SCALE GENOMIC DNA]</scope>
</reference>
<dbReference type="InterPro" id="IPR011766">
    <property type="entry name" value="TPP_enzyme_TPP-bd"/>
</dbReference>
<dbReference type="Proteomes" id="UP000594464">
    <property type="component" value="Chromosome"/>
</dbReference>
<dbReference type="InterPro" id="IPR000399">
    <property type="entry name" value="TPP-bd_CS"/>
</dbReference>
<evidence type="ECO:0000256" key="1">
    <source>
        <dbReference type="ARBA" id="ARBA00022793"/>
    </source>
</evidence>
<dbReference type="GO" id="GO:0030976">
    <property type="term" value="F:thiamine pyrophosphate binding"/>
    <property type="evidence" value="ECO:0007669"/>
    <property type="project" value="InterPro"/>
</dbReference>
<accession>A0A7T0G2Q9</accession>
<gene>
    <name evidence="6" type="primary">aepY</name>
    <name evidence="6" type="ORF">G3M78_03285</name>
</gene>
<dbReference type="PROSITE" id="PS00187">
    <property type="entry name" value="TPP_ENZYMES"/>
    <property type="match status" value="1"/>
</dbReference>
<evidence type="ECO:0000259" key="5">
    <source>
        <dbReference type="Pfam" id="PF02776"/>
    </source>
</evidence>
<keyword evidence="1" id="KW-0210">Decarboxylase</keyword>
<dbReference type="InterPro" id="IPR017684">
    <property type="entry name" value="Phosphono-pyrv_decarboxylase"/>
</dbReference>
<feature type="domain" description="Thiamine pyrophosphate enzyme N-terminal TPP-binding" evidence="5">
    <location>
        <begin position="7"/>
        <end position="117"/>
    </location>
</feature>
<dbReference type="KEGG" id="nva:G3M78_03285"/>
<dbReference type="InterPro" id="IPR029061">
    <property type="entry name" value="THDP-binding"/>
</dbReference>